<dbReference type="RefSeq" id="XP_013175432.1">
    <property type="nucleotide sequence ID" value="XM_013319978.1"/>
</dbReference>
<dbReference type="GeneID" id="106123573"/>
<evidence type="ECO:0000313" key="3">
    <source>
        <dbReference type="RefSeq" id="XP_013175433.1"/>
    </source>
</evidence>
<name>A0AAJ6ZM54_PAPXU</name>
<dbReference type="AlphaFoldDB" id="A0AAJ6ZM54"/>
<keyword evidence="1" id="KW-0175">Coiled coil</keyword>
<feature type="coiled-coil region" evidence="1">
    <location>
        <begin position="188"/>
        <end position="222"/>
    </location>
</feature>
<proteinExistence type="predicted"/>
<gene>
    <name evidence="2 3" type="primary">LOC106123573</name>
</gene>
<reference evidence="2 3" key="1">
    <citation type="submission" date="2025-04" db="UniProtKB">
        <authorList>
            <consortium name="RefSeq"/>
        </authorList>
    </citation>
    <scope>IDENTIFICATION</scope>
</reference>
<accession>A0AAJ6ZM54</accession>
<organism evidence="3">
    <name type="scientific">Papilio xuthus</name>
    <name type="common">Asian swallowtail butterfly</name>
    <dbReference type="NCBI Taxonomy" id="66420"/>
    <lineage>
        <taxon>Eukaryota</taxon>
        <taxon>Metazoa</taxon>
        <taxon>Ecdysozoa</taxon>
        <taxon>Arthropoda</taxon>
        <taxon>Hexapoda</taxon>
        <taxon>Insecta</taxon>
        <taxon>Pterygota</taxon>
        <taxon>Neoptera</taxon>
        <taxon>Endopterygota</taxon>
        <taxon>Lepidoptera</taxon>
        <taxon>Glossata</taxon>
        <taxon>Ditrysia</taxon>
        <taxon>Papilionoidea</taxon>
        <taxon>Papilionidae</taxon>
        <taxon>Papilioninae</taxon>
        <taxon>Papilio</taxon>
    </lineage>
</organism>
<dbReference type="Proteomes" id="UP000694872">
    <property type="component" value="Unplaced"/>
</dbReference>
<dbReference type="RefSeq" id="XP_013175433.1">
    <property type="nucleotide sequence ID" value="XM_013319979.1"/>
</dbReference>
<protein>
    <submittedName>
        <fullName evidence="2 3">Uncharacterized protein LOC106123573</fullName>
    </submittedName>
</protein>
<evidence type="ECO:0000256" key="1">
    <source>
        <dbReference type="SAM" id="Coils"/>
    </source>
</evidence>
<sequence>MSNEEKCVQFVPNDDIEIVDNNIMRQSLSSITRELQRFHFKDQDSKAECNVFEIVKQCKENLKSKRKKMKKLNEKIKTACFVASTVMSAKARESDKMKTLVETIENNSEKVIQDNTKLKQIIEDLTKENLKVYNKIDNLNSWINLGYEKLQNLRNQPVEDVSVFNKLKTIIFYCGQYYADYQNEMQRCEQLEQKSRFYYNKLKILESDYKNVTHEVKSLRYQNMMLQRIKYNENSLITNTPVVLTGSAVKNFQKNASEENLSTLCKRKKEPEPFDLSLHLSIVRKLLHDQSTMIQNLNQLSEELNICE</sequence>
<dbReference type="KEGG" id="pxu:106123573"/>
<evidence type="ECO:0000313" key="2">
    <source>
        <dbReference type="RefSeq" id="XP_013175432.1"/>
    </source>
</evidence>